<keyword evidence="5" id="KW-1185">Reference proteome</keyword>
<evidence type="ECO:0000313" key="5">
    <source>
        <dbReference type="Proteomes" id="UP000054805"/>
    </source>
</evidence>
<dbReference type="EMBL" id="JYDR01000010">
    <property type="protein sequence ID" value="KRY76841.1"/>
    <property type="molecule type" value="Genomic_DNA"/>
</dbReference>
<dbReference type="EMBL" id="JYDS01000416">
    <property type="protein sequence ID" value="KRZ07450.1"/>
    <property type="molecule type" value="Genomic_DNA"/>
</dbReference>
<organism evidence="1 4">
    <name type="scientific">Trichinella pseudospiralis</name>
    <name type="common">Parasitic roundworm</name>
    <dbReference type="NCBI Taxonomy" id="6337"/>
    <lineage>
        <taxon>Eukaryota</taxon>
        <taxon>Metazoa</taxon>
        <taxon>Ecdysozoa</taxon>
        <taxon>Nematoda</taxon>
        <taxon>Enoplea</taxon>
        <taxon>Dorylaimia</taxon>
        <taxon>Trichinellida</taxon>
        <taxon>Trichinellidae</taxon>
        <taxon>Trichinella</taxon>
    </lineage>
</organism>
<sequence length="60" mass="6779">MKQDAPQTLQKGQIKATELSVSWRSIALIMSARPHQYDTEQKQLNFSVLHGRHGSTNLCV</sequence>
<name>A0A0V1ESZ8_TRIPS</name>
<dbReference type="AlphaFoldDB" id="A0A0V1ESZ8"/>
<dbReference type="EMBL" id="JYDV01000019">
    <property type="protein sequence ID" value="KRZ41679.1"/>
    <property type="molecule type" value="Genomic_DNA"/>
</dbReference>
<evidence type="ECO:0000313" key="1">
    <source>
        <dbReference type="EMBL" id="KRY76841.1"/>
    </source>
</evidence>
<evidence type="ECO:0000313" key="3">
    <source>
        <dbReference type="EMBL" id="KRZ41679.1"/>
    </source>
</evidence>
<dbReference type="Proteomes" id="UP000054826">
    <property type="component" value="Unassembled WGS sequence"/>
</dbReference>
<reference evidence="4 5" key="1">
    <citation type="submission" date="2015-01" db="EMBL/GenBank/DDBJ databases">
        <title>Evolution of Trichinella species and genotypes.</title>
        <authorList>
            <person name="Korhonen P.K."/>
            <person name="Edoardo P."/>
            <person name="Giuseppe L.R."/>
            <person name="Gasser R.B."/>
        </authorList>
    </citation>
    <scope>NUCLEOTIDE SEQUENCE [LARGE SCALE GENOMIC DNA]</scope>
    <source>
        <strain evidence="1">ISS13</strain>
        <strain evidence="3">ISS176</strain>
        <strain evidence="2">ISS588</strain>
    </source>
</reference>
<dbReference type="Proteomes" id="UP000054805">
    <property type="component" value="Unassembled WGS sequence"/>
</dbReference>
<protein>
    <submittedName>
        <fullName evidence="1">Uncharacterized protein</fullName>
    </submittedName>
</protein>
<dbReference type="Proteomes" id="UP000054632">
    <property type="component" value="Unassembled WGS sequence"/>
</dbReference>
<comment type="caution">
    <text evidence="1">The sequence shown here is derived from an EMBL/GenBank/DDBJ whole genome shotgun (WGS) entry which is preliminary data.</text>
</comment>
<gene>
    <name evidence="1" type="ORF">T4A_5321</name>
    <name evidence="2" type="ORF">T4B_5799</name>
    <name evidence="3" type="ORF">T4C_2098</name>
</gene>
<proteinExistence type="predicted"/>
<evidence type="ECO:0000313" key="4">
    <source>
        <dbReference type="Proteomes" id="UP000054632"/>
    </source>
</evidence>
<evidence type="ECO:0000313" key="2">
    <source>
        <dbReference type="EMBL" id="KRZ07450.1"/>
    </source>
</evidence>
<accession>A0A0V1ESZ8</accession>